<evidence type="ECO:0000313" key="2">
    <source>
        <dbReference type="Proteomes" id="UP000190814"/>
    </source>
</evidence>
<keyword evidence="2" id="KW-1185">Reference proteome</keyword>
<evidence type="ECO:0000313" key="1">
    <source>
        <dbReference type="EMBL" id="SKA65739.1"/>
    </source>
</evidence>
<name>A0A1T4VLC9_9FIRM</name>
<protein>
    <submittedName>
        <fullName evidence="1">Uncharacterized protein</fullName>
    </submittedName>
</protein>
<dbReference type="Pfam" id="PF20092">
    <property type="entry name" value="DUF6483"/>
    <property type="match status" value="1"/>
</dbReference>
<organism evidence="1 2">
    <name type="scientific">Eubacterium uniforme</name>
    <dbReference type="NCBI Taxonomy" id="39495"/>
    <lineage>
        <taxon>Bacteria</taxon>
        <taxon>Bacillati</taxon>
        <taxon>Bacillota</taxon>
        <taxon>Clostridia</taxon>
        <taxon>Eubacteriales</taxon>
        <taxon>Eubacteriaceae</taxon>
        <taxon>Eubacterium</taxon>
    </lineage>
</organism>
<sequence length="124" mass="14763">MEYFEDYYLRLVHEMVRTILKLLFNIDTVDANKELEKSKEQKEKYDMLIALAKEGKINEAENILYEDGFISNKDDLKIGVLFYDYLVGLNDEFLESHDYRKKEAYDGLEMLLKKNGYDDIENIL</sequence>
<dbReference type="STRING" id="39495.SAMN02745111_01183"/>
<dbReference type="RefSeq" id="WP_078766051.1">
    <property type="nucleotide sequence ID" value="NZ_FUXZ01000006.1"/>
</dbReference>
<dbReference type="InterPro" id="IPR045507">
    <property type="entry name" value="DUF6483"/>
</dbReference>
<dbReference type="EMBL" id="FUXZ01000006">
    <property type="protein sequence ID" value="SKA65739.1"/>
    <property type="molecule type" value="Genomic_DNA"/>
</dbReference>
<dbReference type="AlphaFoldDB" id="A0A1T4VLC9"/>
<dbReference type="OrthoDB" id="1650869at2"/>
<accession>A0A1T4VLC9</accession>
<dbReference type="Proteomes" id="UP000190814">
    <property type="component" value="Unassembled WGS sequence"/>
</dbReference>
<proteinExistence type="predicted"/>
<reference evidence="1 2" key="1">
    <citation type="submission" date="2017-02" db="EMBL/GenBank/DDBJ databases">
        <authorList>
            <person name="Peterson S.W."/>
        </authorList>
    </citation>
    <scope>NUCLEOTIDE SEQUENCE [LARGE SCALE GENOMIC DNA]</scope>
    <source>
        <strain evidence="1 2">ATCC 35992</strain>
    </source>
</reference>
<gene>
    <name evidence="1" type="ORF">SAMN02745111_01183</name>
</gene>